<accession>A0A6A6X1Y3</accession>
<feature type="domain" description="Major facilitator superfamily (MFS) profile" evidence="8">
    <location>
        <begin position="42"/>
        <end position="536"/>
    </location>
</feature>
<feature type="transmembrane region" description="Helical" evidence="7">
    <location>
        <begin position="302"/>
        <end position="329"/>
    </location>
</feature>
<dbReference type="Proteomes" id="UP000799757">
    <property type="component" value="Unassembled WGS sequence"/>
</dbReference>
<evidence type="ECO:0000256" key="7">
    <source>
        <dbReference type="SAM" id="Phobius"/>
    </source>
</evidence>
<feature type="compositionally biased region" description="Polar residues" evidence="6">
    <location>
        <begin position="1"/>
        <end position="10"/>
    </location>
</feature>
<dbReference type="AlphaFoldDB" id="A0A6A6X1Y3"/>
<evidence type="ECO:0000256" key="2">
    <source>
        <dbReference type="ARBA" id="ARBA00007520"/>
    </source>
</evidence>
<gene>
    <name evidence="9" type="ORF">K505DRAFT_409963</name>
</gene>
<evidence type="ECO:0000313" key="10">
    <source>
        <dbReference type="Proteomes" id="UP000799757"/>
    </source>
</evidence>
<feature type="region of interest" description="Disordered" evidence="6">
    <location>
        <begin position="1"/>
        <end position="33"/>
    </location>
</feature>
<comment type="subcellular location">
    <subcellularLocation>
        <location evidence="1">Membrane</location>
        <topology evidence="1">Multi-pass membrane protein</topology>
    </subcellularLocation>
</comment>
<organism evidence="9 10">
    <name type="scientific">Melanomma pulvis-pyrius CBS 109.77</name>
    <dbReference type="NCBI Taxonomy" id="1314802"/>
    <lineage>
        <taxon>Eukaryota</taxon>
        <taxon>Fungi</taxon>
        <taxon>Dikarya</taxon>
        <taxon>Ascomycota</taxon>
        <taxon>Pezizomycotina</taxon>
        <taxon>Dothideomycetes</taxon>
        <taxon>Pleosporomycetidae</taxon>
        <taxon>Pleosporales</taxon>
        <taxon>Melanommataceae</taxon>
        <taxon>Melanomma</taxon>
    </lineage>
</organism>
<dbReference type="InterPro" id="IPR011701">
    <property type="entry name" value="MFS"/>
</dbReference>
<feature type="transmembrane region" description="Helical" evidence="7">
    <location>
        <begin position="200"/>
        <end position="219"/>
    </location>
</feature>
<dbReference type="InterPro" id="IPR020846">
    <property type="entry name" value="MFS_dom"/>
</dbReference>
<evidence type="ECO:0000256" key="5">
    <source>
        <dbReference type="ARBA" id="ARBA00023136"/>
    </source>
</evidence>
<dbReference type="Gene3D" id="1.20.1250.20">
    <property type="entry name" value="MFS general substrate transporter like domains"/>
    <property type="match status" value="1"/>
</dbReference>
<dbReference type="EMBL" id="MU002090">
    <property type="protein sequence ID" value="KAF2790164.1"/>
    <property type="molecule type" value="Genomic_DNA"/>
</dbReference>
<keyword evidence="4 7" id="KW-1133">Transmembrane helix</keyword>
<feature type="transmembrane region" description="Helical" evidence="7">
    <location>
        <begin position="398"/>
        <end position="420"/>
    </location>
</feature>
<evidence type="ECO:0000256" key="4">
    <source>
        <dbReference type="ARBA" id="ARBA00022989"/>
    </source>
</evidence>
<dbReference type="SUPFAM" id="SSF103473">
    <property type="entry name" value="MFS general substrate transporter"/>
    <property type="match status" value="1"/>
</dbReference>
<dbReference type="PROSITE" id="PS50850">
    <property type="entry name" value="MFS"/>
    <property type="match status" value="1"/>
</dbReference>
<evidence type="ECO:0000256" key="3">
    <source>
        <dbReference type="ARBA" id="ARBA00022692"/>
    </source>
</evidence>
<feature type="transmembrane region" description="Helical" evidence="7">
    <location>
        <begin position="341"/>
        <end position="362"/>
    </location>
</feature>
<keyword evidence="5 7" id="KW-0472">Membrane</keyword>
<keyword evidence="10" id="KW-1185">Reference proteome</keyword>
<reference evidence="9" key="1">
    <citation type="journal article" date="2020" name="Stud. Mycol.">
        <title>101 Dothideomycetes genomes: a test case for predicting lifestyles and emergence of pathogens.</title>
        <authorList>
            <person name="Haridas S."/>
            <person name="Albert R."/>
            <person name="Binder M."/>
            <person name="Bloem J."/>
            <person name="Labutti K."/>
            <person name="Salamov A."/>
            <person name="Andreopoulos B."/>
            <person name="Baker S."/>
            <person name="Barry K."/>
            <person name="Bills G."/>
            <person name="Bluhm B."/>
            <person name="Cannon C."/>
            <person name="Castanera R."/>
            <person name="Culley D."/>
            <person name="Daum C."/>
            <person name="Ezra D."/>
            <person name="Gonzalez J."/>
            <person name="Henrissat B."/>
            <person name="Kuo A."/>
            <person name="Liang C."/>
            <person name="Lipzen A."/>
            <person name="Lutzoni F."/>
            <person name="Magnuson J."/>
            <person name="Mondo S."/>
            <person name="Nolan M."/>
            <person name="Ohm R."/>
            <person name="Pangilinan J."/>
            <person name="Park H.-J."/>
            <person name="Ramirez L."/>
            <person name="Alfaro M."/>
            <person name="Sun H."/>
            <person name="Tritt A."/>
            <person name="Yoshinaga Y."/>
            <person name="Zwiers L.-H."/>
            <person name="Turgeon B."/>
            <person name="Goodwin S."/>
            <person name="Spatafora J."/>
            <person name="Crous P."/>
            <person name="Grigoriev I."/>
        </authorList>
    </citation>
    <scope>NUCLEOTIDE SEQUENCE</scope>
    <source>
        <strain evidence="9">CBS 109.77</strain>
    </source>
</reference>
<dbReference type="OrthoDB" id="10021397at2759"/>
<evidence type="ECO:0000313" key="9">
    <source>
        <dbReference type="EMBL" id="KAF2790164.1"/>
    </source>
</evidence>
<feature type="region of interest" description="Disordered" evidence="6">
    <location>
        <begin position="541"/>
        <end position="568"/>
    </location>
</feature>
<dbReference type="PRINTS" id="PR01036">
    <property type="entry name" value="TCRTETB"/>
</dbReference>
<sequence>MKSTNSTNVQGGAAPLPSNSSITTATTDESSRSRPPLATLLCFAALTLSIFLVALDTVLIPTALPTISLSFHIPDSLYAWTGSAYLLANAASVPFWGKLSDVFGRKNIILIANAIFLGGSLICAVSVSAVMLVAGRAVQGLGGGGVVVLVHVCVADMFAIRDRSFYLGIVGAVWALASALGPVLGGIFAQRLNWRWCFYVNLPIVSVSTIILYFTLNLHNPRTPLLAGLKTIDWAGTFTILTATLLFLIGLQLGGTSSYSTPLVISFLIIGSLSYIAFPFTQHITEKRGGAPIMPLRIFKDVSNLSALGVCACDALVFNSVAYFLPLYFQLVLAKSPSTAGLYMLAVAIPLALISFLAGYIIEKTGRYLEVLQTGLALMTIGVGLLISFTSTLNLAEIIGFLVVIGLGFGPNFHAPLIALQTRIREADIASGIAAFGFVRMVSGAIGVVVGQVVFQILMKPHFADFLSAGIDAGFAERLAGGEAISEARAVAALPGPQRDVVRGGMTAALRGTWIFYTVVSAVGLAVSFGIKRTVLKREGGEKKGGEIAERREDEEMGQIEEKVTSEK</sequence>
<feature type="transmembrane region" description="Helical" evidence="7">
    <location>
        <begin position="40"/>
        <end position="64"/>
    </location>
</feature>
<feature type="transmembrane region" description="Helical" evidence="7">
    <location>
        <begin position="76"/>
        <end position="96"/>
    </location>
</feature>
<evidence type="ECO:0000256" key="1">
    <source>
        <dbReference type="ARBA" id="ARBA00004141"/>
    </source>
</evidence>
<dbReference type="PANTHER" id="PTHR23501">
    <property type="entry name" value="MAJOR FACILITATOR SUPERFAMILY"/>
    <property type="match status" value="1"/>
</dbReference>
<feature type="transmembrane region" description="Helical" evidence="7">
    <location>
        <begin position="514"/>
        <end position="531"/>
    </location>
</feature>
<feature type="compositionally biased region" description="Polar residues" evidence="6">
    <location>
        <begin position="17"/>
        <end position="28"/>
    </location>
</feature>
<feature type="transmembrane region" description="Helical" evidence="7">
    <location>
        <begin position="108"/>
        <end position="134"/>
    </location>
</feature>
<feature type="transmembrane region" description="Helical" evidence="7">
    <location>
        <begin position="231"/>
        <end position="251"/>
    </location>
</feature>
<dbReference type="GO" id="GO:0022857">
    <property type="term" value="F:transmembrane transporter activity"/>
    <property type="evidence" value="ECO:0007669"/>
    <property type="project" value="InterPro"/>
</dbReference>
<feature type="transmembrane region" description="Helical" evidence="7">
    <location>
        <begin position="263"/>
        <end position="281"/>
    </location>
</feature>
<feature type="transmembrane region" description="Helical" evidence="7">
    <location>
        <begin position="165"/>
        <end position="188"/>
    </location>
</feature>
<feature type="transmembrane region" description="Helical" evidence="7">
    <location>
        <begin position="140"/>
        <end position="158"/>
    </location>
</feature>
<keyword evidence="3 7" id="KW-0812">Transmembrane</keyword>
<dbReference type="Pfam" id="PF07690">
    <property type="entry name" value="MFS_1"/>
    <property type="match status" value="1"/>
</dbReference>
<feature type="transmembrane region" description="Helical" evidence="7">
    <location>
        <begin position="374"/>
        <end position="392"/>
    </location>
</feature>
<evidence type="ECO:0000256" key="6">
    <source>
        <dbReference type="SAM" id="MobiDB-lite"/>
    </source>
</evidence>
<protein>
    <submittedName>
        <fullName evidence="9">MFS general substrate transporter</fullName>
    </submittedName>
</protein>
<dbReference type="GO" id="GO:0005886">
    <property type="term" value="C:plasma membrane"/>
    <property type="evidence" value="ECO:0007669"/>
    <property type="project" value="TreeGrafter"/>
</dbReference>
<name>A0A6A6X1Y3_9PLEO</name>
<comment type="similarity">
    <text evidence="2">Belongs to the major facilitator superfamily. TCR/Tet family.</text>
</comment>
<evidence type="ECO:0000259" key="8">
    <source>
        <dbReference type="PROSITE" id="PS50850"/>
    </source>
</evidence>
<dbReference type="PANTHER" id="PTHR23501:SF102">
    <property type="entry name" value="DRUG TRANSPORTER, PUTATIVE (AFU_ORTHOLOGUE AFUA_3G08530)-RELATED"/>
    <property type="match status" value="1"/>
</dbReference>
<feature type="transmembrane region" description="Helical" evidence="7">
    <location>
        <begin position="432"/>
        <end position="458"/>
    </location>
</feature>
<dbReference type="InterPro" id="IPR036259">
    <property type="entry name" value="MFS_trans_sf"/>
</dbReference>
<proteinExistence type="inferred from homology"/>
<dbReference type="Gene3D" id="1.20.1720.10">
    <property type="entry name" value="Multidrug resistance protein D"/>
    <property type="match status" value="1"/>
</dbReference>